<accession>F9XDU2</accession>
<keyword evidence="1" id="KW-0472">Membrane</keyword>
<sequence length="201" mass="22339">LLVNTPQVLISFVYLFYNNVVTGMLLAREYGNYASTRKPFRNTRPVGQQRTTTYWLQMPYRYLLPLMAGMALLHWLVSRSIFLVQIETYDASGSSKDTLVDTINACGYSVIFAISALVLGFALIVSLGCLSYRKLDPGIPVAGPCSLAISAACANVTEVYAARGPVQYGVLMNRKPDADGRQYLGFSGQDVEPLEWRKEYL</sequence>
<dbReference type="GeneID" id="13401712"/>
<dbReference type="STRING" id="336722.F9XDU2"/>
<keyword evidence="1" id="KW-1133">Transmembrane helix</keyword>
<reference evidence="2 3" key="1">
    <citation type="journal article" date="2011" name="PLoS Genet.">
        <title>Finished genome of the fungal wheat pathogen Mycosphaerella graminicola reveals dispensome structure, chromosome plasticity, and stealth pathogenesis.</title>
        <authorList>
            <person name="Goodwin S.B."/>
            <person name="Ben M'barek S."/>
            <person name="Dhillon B."/>
            <person name="Wittenberg A.H.J."/>
            <person name="Crane C.F."/>
            <person name="Hane J.K."/>
            <person name="Foster A.J."/>
            <person name="Van der Lee T.A.J."/>
            <person name="Grimwood J."/>
            <person name="Aerts A."/>
            <person name="Antoniw J."/>
            <person name="Bailey A."/>
            <person name="Bluhm B."/>
            <person name="Bowler J."/>
            <person name="Bristow J."/>
            <person name="van der Burgt A."/>
            <person name="Canto-Canche B."/>
            <person name="Churchill A.C.L."/>
            <person name="Conde-Ferraez L."/>
            <person name="Cools H.J."/>
            <person name="Coutinho P.M."/>
            <person name="Csukai M."/>
            <person name="Dehal P."/>
            <person name="De Wit P."/>
            <person name="Donzelli B."/>
            <person name="van de Geest H.C."/>
            <person name="van Ham R.C.H.J."/>
            <person name="Hammond-Kosack K.E."/>
            <person name="Henrissat B."/>
            <person name="Kilian A."/>
            <person name="Kobayashi A.K."/>
            <person name="Koopmann E."/>
            <person name="Kourmpetis Y."/>
            <person name="Kuzniar A."/>
            <person name="Lindquist E."/>
            <person name="Lombard V."/>
            <person name="Maliepaard C."/>
            <person name="Martins N."/>
            <person name="Mehrabi R."/>
            <person name="Nap J.P.H."/>
            <person name="Ponomarenko A."/>
            <person name="Rudd J.J."/>
            <person name="Salamov A."/>
            <person name="Schmutz J."/>
            <person name="Schouten H.J."/>
            <person name="Shapiro H."/>
            <person name="Stergiopoulos I."/>
            <person name="Torriani S.F.F."/>
            <person name="Tu H."/>
            <person name="de Vries R.P."/>
            <person name="Waalwijk C."/>
            <person name="Ware S.B."/>
            <person name="Wiebenga A."/>
            <person name="Zwiers L.-H."/>
            <person name="Oliver R.P."/>
            <person name="Grigoriev I.V."/>
            <person name="Kema G.H.J."/>
        </authorList>
    </citation>
    <scope>NUCLEOTIDE SEQUENCE [LARGE SCALE GENOMIC DNA]</scope>
    <source>
        <strain evidence="3">CBS 115943 / IPO323</strain>
    </source>
</reference>
<dbReference type="InParanoid" id="F9XDU2"/>
<name>F9XDU2_ZYMTI</name>
<protein>
    <submittedName>
        <fullName evidence="2">Uncharacterized protein</fullName>
    </submittedName>
</protein>
<dbReference type="HOGENOM" id="CLU_010112_2_1_1"/>
<feature type="non-terminal residue" evidence="2">
    <location>
        <position position="201"/>
    </location>
</feature>
<gene>
    <name evidence="2" type="ORF">MYCGRDRAFT_44207</name>
</gene>
<dbReference type="AlphaFoldDB" id="F9XDU2"/>
<evidence type="ECO:0000256" key="1">
    <source>
        <dbReference type="SAM" id="Phobius"/>
    </source>
</evidence>
<dbReference type="OMA" id="WICTRRL"/>
<dbReference type="OrthoDB" id="3645357at2759"/>
<keyword evidence="1" id="KW-0812">Transmembrane</keyword>
<dbReference type="PANTHER" id="PTHR35395">
    <property type="entry name" value="DUF6536 DOMAIN-CONTAINING PROTEIN"/>
    <property type="match status" value="1"/>
</dbReference>
<dbReference type="PANTHER" id="PTHR35395:SF1">
    <property type="entry name" value="DUF6536 DOMAIN-CONTAINING PROTEIN"/>
    <property type="match status" value="1"/>
</dbReference>
<dbReference type="RefSeq" id="XP_003851765.1">
    <property type="nucleotide sequence ID" value="XM_003851717.1"/>
</dbReference>
<feature type="transmembrane region" description="Helical" evidence="1">
    <location>
        <begin position="102"/>
        <end position="125"/>
    </location>
</feature>
<feature type="transmembrane region" description="Helical" evidence="1">
    <location>
        <begin position="62"/>
        <end position="82"/>
    </location>
</feature>
<evidence type="ECO:0000313" key="2">
    <source>
        <dbReference type="EMBL" id="EGP86741.1"/>
    </source>
</evidence>
<evidence type="ECO:0000313" key="3">
    <source>
        <dbReference type="Proteomes" id="UP000008062"/>
    </source>
</evidence>
<keyword evidence="3" id="KW-1185">Reference proteome</keyword>
<dbReference type="Proteomes" id="UP000008062">
    <property type="component" value="Chromosome 6"/>
</dbReference>
<feature type="transmembrane region" description="Helical" evidence="1">
    <location>
        <begin position="6"/>
        <end position="27"/>
    </location>
</feature>
<dbReference type="EMBL" id="CM001201">
    <property type="protein sequence ID" value="EGP86741.1"/>
    <property type="molecule type" value="Genomic_DNA"/>
</dbReference>
<organism evidence="2 3">
    <name type="scientific">Zymoseptoria tritici (strain CBS 115943 / IPO323)</name>
    <name type="common">Speckled leaf blotch fungus</name>
    <name type="synonym">Septoria tritici</name>
    <dbReference type="NCBI Taxonomy" id="336722"/>
    <lineage>
        <taxon>Eukaryota</taxon>
        <taxon>Fungi</taxon>
        <taxon>Dikarya</taxon>
        <taxon>Ascomycota</taxon>
        <taxon>Pezizomycotina</taxon>
        <taxon>Dothideomycetes</taxon>
        <taxon>Dothideomycetidae</taxon>
        <taxon>Mycosphaerellales</taxon>
        <taxon>Mycosphaerellaceae</taxon>
        <taxon>Zymoseptoria</taxon>
    </lineage>
</organism>
<dbReference type="eggNOG" id="ENOG502RYAY">
    <property type="taxonomic scope" value="Eukaryota"/>
</dbReference>
<dbReference type="KEGG" id="ztr:MYCGRDRAFT_44207"/>
<proteinExistence type="predicted"/>